<feature type="region of interest" description="Disordered" evidence="1">
    <location>
        <begin position="316"/>
        <end position="337"/>
    </location>
</feature>
<dbReference type="SUPFAM" id="SSF46689">
    <property type="entry name" value="Homeodomain-like"/>
    <property type="match status" value="1"/>
</dbReference>
<gene>
    <name evidence="3" type="ORF">PLOB_00046437</name>
</gene>
<accession>A0ABN8SEP6</accession>
<feature type="compositionally biased region" description="Basic and acidic residues" evidence="1">
    <location>
        <begin position="370"/>
        <end position="379"/>
    </location>
</feature>
<sequence>MLKMNKRGKDVNWSKLANASPKPKRLHLEEDDCDGLFHCPVQICNHDGFTTQRGCRKHVKNKHGWSYYLDEKPNSAQMESFHNQSEKIEANDRTIPPIASFDLKNNIAKSFFSWLTGSGGGCKSDRQAQKIVSRCLKFLKFCCEDEDELTFGIVDFSLCSPNLLFKFVDTMQDEWKLGQAGRIDTISPLELSFATKFLAVYLFIKVKGSRPMTYQYLTVEMVDKAKTNGGFIDQKQFKTAGKYGFDSLFLTDTSMQFLEGYINHIRPLLKPNCEYVLVTRNGRQHNKLGEAMSNLVFDATGKYVHPTRYRQIVETASSRTLSSSAQDAISEDQKHSSVVARVHYQKRRSREVASKAHAFLERLQGERGSELEMDVRSRLSENSSSSQEQDVGRTDTSSNDEEDVITDTTREPLVGVPKLRRENAFRVTETSTRRKSLMFTPEEDKFLKGGLKRHGFGQWKAILTDPDFQFQKGRTANSLLSRA</sequence>
<protein>
    <recommendedName>
        <fullName evidence="2">HTH myb-type domain-containing protein</fullName>
    </recommendedName>
</protein>
<evidence type="ECO:0000259" key="2">
    <source>
        <dbReference type="PROSITE" id="PS51294"/>
    </source>
</evidence>
<dbReference type="PANTHER" id="PTHR46089">
    <property type="entry name" value="ALSIN HOMOLOG"/>
    <property type="match status" value="1"/>
</dbReference>
<feature type="compositionally biased region" description="Low complexity" evidence="1">
    <location>
        <begin position="380"/>
        <end position="389"/>
    </location>
</feature>
<dbReference type="InterPro" id="IPR017930">
    <property type="entry name" value="Myb_dom"/>
</dbReference>
<proteinExistence type="predicted"/>
<dbReference type="InterPro" id="IPR009057">
    <property type="entry name" value="Homeodomain-like_sf"/>
</dbReference>
<evidence type="ECO:0000313" key="3">
    <source>
        <dbReference type="EMBL" id="CAH3190171.1"/>
    </source>
</evidence>
<comment type="caution">
    <text evidence="3">The sequence shown here is derived from an EMBL/GenBank/DDBJ whole genome shotgun (WGS) entry which is preliminary data.</text>
</comment>
<feature type="compositionally biased region" description="Polar residues" evidence="1">
    <location>
        <begin position="316"/>
        <end position="327"/>
    </location>
</feature>
<feature type="domain" description="HTH myb-type" evidence="2">
    <location>
        <begin position="439"/>
        <end position="483"/>
    </location>
</feature>
<dbReference type="Proteomes" id="UP001159405">
    <property type="component" value="Unassembled WGS sequence"/>
</dbReference>
<dbReference type="Gene3D" id="1.10.10.60">
    <property type="entry name" value="Homeodomain-like"/>
    <property type="match status" value="1"/>
</dbReference>
<organism evidence="3 4">
    <name type="scientific">Porites lobata</name>
    <dbReference type="NCBI Taxonomy" id="104759"/>
    <lineage>
        <taxon>Eukaryota</taxon>
        <taxon>Metazoa</taxon>
        <taxon>Cnidaria</taxon>
        <taxon>Anthozoa</taxon>
        <taxon>Hexacorallia</taxon>
        <taxon>Scleractinia</taxon>
        <taxon>Fungiina</taxon>
        <taxon>Poritidae</taxon>
        <taxon>Porites</taxon>
    </lineage>
</organism>
<evidence type="ECO:0000313" key="4">
    <source>
        <dbReference type="Proteomes" id="UP001159405"/>
    </source>
</evidence>
<feature type="non-terminal residue" evidence="3">
    <location>
        <position position="483"/>
    </location>
</feature>
<keyword evidence="4" id="KW-1185">Reference proteome</keyword>
<evidence type="ECO:0000256" key="1">
    <source>
        <dbReference type="SAM" id="MobiDB-lite"/>
    </source>
</evidence>
<feature type="region of interest" description="Disordered" evidence="1">
    <location>
        <begin position="370"/>
        <end position="408"/>
    </location>
</feature>
<dbReference type="EMBL" id="CALNXK010000822">
    <property type="protein sequence ID" value="CAH3190171.1"/>
    <property type="molecule type" value="Genomic_DNA"/>
</dbReference>
<dbReference type="PANTHER" id="PTHR46089:SF4">
    <property type="entry name" value="VPS9 DOMAIN-CONTAINING PROTEIN"/>
    <property type="match status" value="1"/>
</dbReference>
<dbReference type="InterPro" id="IPR051984">
    <property type="entry name" value="Alsin"/>
</dbReference>
<reference evidence="3 4" key="1">
    <citation type="submission" date="2022-05" db="EMBL/GenBank/DDBJ databases">
        <authorList>
            <consortium name="Genoscope - CEA"/>
            <person name="William W."/>
        </authorList>
    </citation>
    <scope>NUCLEOTIDE SEQUENCE [LARGE SCALE GENOMIC DNA]</scope>
</reference>
<name>A0ABN8SEP6_9CNID</name>
<dbReference type="PROSITE" id="PS51294">
    <property type="entry name" value="HTH_MYB"/>
    <property type="match status" value="1"/>
</dbReference>